<keyword evidence="2 3" id="KW-0040">ANK repeat</keyword>
<evidence type="ECO:0000256" key="3">
    <source>
        <dbReference type="PROSITE-ProRule" id="PRU00023"/>
    </source>
</evidence>
<sequence>MKDRGGEYEEKDNPLEGEQLTCLQGEQVADILTKAESWTGHVEVAKLLLGAGADVNAAGGQYTTALITASARGHVELAKLLLGAGADVNAAGGHYGTALISAYRSGHREVIKLLRERGAVS</sequence>
<dbReference type="EMBL" id="KV417676">
    <property type="protein sequence ID" value="KZP10605.1"/>
    <property type="molecule type" value="Genomic_DNA"/>
</dbReference>
<dbReference type="OrthoDB" id="194358at2759"/>
<dbReference type="InterPro" id="IPR036770">
    <property type="entry name" value="Ankyrin_rpt-contain_sf"/>
</dbReference>
<dbReference type="PROSITE" id="PS50297">
    <property type="entry name" value="ANK_REP_REGION"/>
    <property type="match status" value="1"/>
</dbReference>
<dbReference type="InterPro" id="IPR051631">
    <property type="entry name" value="Ankyrin-KH/SAM_domain"/>
</dbReference>
<proteinExistence type="predicted"/>
<dbReference type="Gene3D" id="1.25.40.20">
    <property type="entry name" value="Ankyrin repeat-containing domain"/>
    <property type="match status" value="1"/>
</dbReference>
<dbReference type="STRING" id="436010.A0A165ZHN6"/>
<reference evidence="4 5" key="1">
    <citation type="journal article" date="2016" name="Mol. Biol. Evol.">
        <title>Comparative Genomics of Early-Diverging Mushroom-Forming Fungi Provides Insights into the Origins of Lignocellulose Decay Capabilities.</title>
        <authorList>
            <person name="Nagy L.G."/>
            <person name="Riley R."/>
            <person name="Tritt A."/>
            <person name="Adam C."/>
            <person name="Daum C."/>
            <person name="Floudas D."/>
            <person name="Sun H."/>
            <person name="Yadav J.S."/>
            <person name="Pangilinan J."/>
            <person name="Larsson K.H."/>
            <person name="Matsuura K."/>
            <person name="Barry K."/>
            <person name="Labutti K."/>
            <person name="Kuo R."/>
            <person name="Ohm R.A."/>
            <person name="Bhattacharya S.S."/>
            <person name="Shirouzu T."/>
            <person name="Yoshinaga Y."/>
            <person name="Martin F.M."/>
            <person name="Grigoriev I.V."/>
            <person name="Hibbett D.S."/>
        </authorList>
    </citation>
    <scope>NUCLEOTIDE SEQUENCE [LARGE SCALE GENOMIC DNA]</scope>
    <source>
        <strain evidence="4 5">CBS 109695</strain>
    </source>
</reference>
<dbReference type="PANTHER" id="PTHR23206:SF8">
    <property type="entry name" value="ANKYRIN REPEAT AND KH DOMAIN-CONTAINING 1"/>
    <property type="match status" value="1"/>
</dbReference>
<feature type="repeat" description="ANK" evidence="3">
    <location>
        <begin position="61"/>
        <end position="93"/>
    </location>
</feature>
<dbReference type="SUPFAM" id="SSF48403">
    <property type="entry name" value="Ankyrin repeat"/>
    <property type="match status" value="1"/>
</dbReference>
<dbReference type="PANTHER" id="PTHR23206">
    <property type="entry name" value="MASK PROTEIN"/>
    <property type="match status" value="1"/>
</dbReference>
<dbReference type="Pfam" id="PF12796">
    <property type="entry name" value="Ank_2"/>
    <property type="match status" value="1"/>
</dbReference>
<organism evidence="4 5">
    <name type="scientific">Athelia psychrophila</name>
    <dbReference type="NCBI Taxonomy" id="1759441"/>
    <lineage>
        <taxon>Eukaryota</taxon>
        <taxon>Fungi</taxon>
        <taxon>Dikarya</taxon>
        <taxon>Basidiomycota</taxon>
        <taxon>Agaricomycotina</taxon>
        <taxon>Agaricomycetes</taxon>
        <taxon>Agaricomycetidae</taxon>
        <taxon>Atheliales</taxon>
        <taxon>Atheliaceae</taxon>
        <taxon>Athelia</taxon>
    </lineage>
</organism>
<dbReference type="InterPro" id="IPR002110">
    <property type="entry name" value="Ankyrin_rpt"/>
</dbReference>
<dbReference type="SMART" id="SM00248">
    <property type="entry name" value="ANK"/>
    <property type="match status" value="3"/>
</dbReference>
<dbReference type="AlphaFoldDB" id="A0A165ZHN6"/>
<evidence type="ECO:0000256" key="2">
    <source>
        <dbReference type="ARBA" id="ARBA00023043"/>
    </source>
</evidence>
<accession>A0A165ZHN6</accession>
<keyword evidence="5" id="KW-1185">Reference proteome</keyword>
<name>A0A165ZHN6_9AGAM</name>
<evidence type="ECO:0000256" key="1">
    <source>
        <dbReference type="ARBA" id="ARBA00022737"/>
    </source>
</evidence>
<protein>
    <submittedName>
        <fullName evidence="4">Ankyrin</fullName>
    </submittedName>
</protein>
<dbReference type="PROSITE" id="PS50088">
    <property type="entry name" value="ANK_REPEAT"/>
    <property type="match status" value="1"/>
</dbReference>
<keyword evidence="1" id="KW-0677">Repeat</keyword>
<evidence type="ECO:0000313" key="4">
    <source>
        <dbReference type="EMBL" id="KZP10605.1"/>
    </source>
</evidence>
<dbReference type="Proteomes" id="UP000076532">
    <property type="component" value="Unassembled WGS sequence"/>
</dbReference>
<gene>
    <name evidence="4" type="ORF">FIBSPDRAFT_962917</name>
</gene>
<evidence type="ECO:0000313" key="5">
    <source>
        <dbReference type="Proteomes" id="UP000076532"/>
    </source>
</evidence>